<dbReference type="Pfam" id="PF00892">
    <property type="entry name" value="EamA"/>
    <property type="match status" value="2"/>
</dbReference>
<organism evidence="3 4">
    <name type="scientific">Aquamicrobium defluvii</name>
    <dbReference type="NCBI Taxonomy" id="69279"/>
    <lineage>
        <taxon>Bacteria</taxon>
        <taxon>Pseudomonadati</taxon>
        <taxon>Pseudomonadota</taxon>
        <taxon>Alphaproteobacteria</taxon>
        <taxon>Hyphomicrobiales</taxon>
        <taxon>Phyllobacteriaceae</taxon>
        <taxon>Aquamicrobium</taxon>
    </lineage>
</organism>
<feature type="transmembrane region" description="Helical" evidence="1">
    <location>
        <begin position="36"/>
        <end position="63"/>
    </location>
</feature>
<evidence type="ECO:0000256" key="1">
    <source>
        <dbReference type="SAM" id="Phobius"/>
    </source>
</evidence>
<dbReference type="SUPFAM" id="SSF103481">
    <property type="entry name" value="Multidrug resistance efflux transporter EmrE"/>
    <property type="match status" value="2"/>
</dbReference>
<feature type="transmembrane region" description="Helical" evidence="1">
    <location>
        <begin position="188"/>
        <end position="209"/>
    </location>
</feature>
<reference evidence="3 4" key="1">
    <citation type="submission" date="2014-02" db="EMBL/GenBank/DDBJ databases">
        <title>Aquamicrobium defluvii Genome sequencing.</title>
        <authorList>
            <person name="Wang X."/>
        </authorList>
    </citation>
    <scope>NUCLEOTIDE SEQUENCE [LARGE SCALE GENOMIC DNA]</scope>
    <source>
        <strain evidence="3 4">W13Z1</strain>
    </source>
</reference>
<comment type="caution">
    <text evidence="3">The sequence shown here is derived from an EMBL/GenBank/DDBJ whole genome shotgun (WGS) entry which is preliminary data.</text>
</comment>
<dbReference type="eggNOG" id="COG0697">
    <property type="taxonomic scope" value="Bacteria"/>
</dbReference>
<feature type="transmembrane region" description="Helical" evidence="1">
    <location>
        <begin position="108"/>
        <end position="126"/>
    </location>
</feature>
<gene>
    <name evidence="3" type="ORF">BG36_14540</name>
</gene>
<dbReference type="PANTHER" id="PTHR22911">
    <property type="entry name" value="ACYL-MALONYL CONDENSING ENZYME-RELATED"/>
    <property type="match status" value="1"/>
</dbReference>
<accession>A0A011STN1</accession>
<evidence type="ECO:0000313" key="3">
    <source>
        <dbReference type="EMBL" id="EXL02544.1"/>
    </source>
</evidence>
<protein>
    <submittedName>
        <fullName evidence="3">Multidrug transporter</fullName>
    </submittedName>
</protein>
<evidence type="ECO:0000259" key="2">
    <source>
        <dbReference type="Pfam" id="PF00892"/>
    </source>
</evidence>
<feature type="transmembrane region" description="Helical" evidence="1">
    <location>
        <begin position="84"/>
        <end position="102"/>
    </location>
</feature>
<keyword evidence="1" id="KW-0812">Transmembrane</keyword>
<dbReference type="AlphaFoldDB" id="A0A011STN1"/>
<sequence>MSSPSRSQDSAAPAAAILYMGAAYVLFTFLDSSSKYLVLAGIAPMFIAWMRFAGHVVLVAGLFRSWRDPSRFRAASLTAHVVRGALLSGSTIFNILALRYLQLAETTSIYFFGPMVIAALAGPLLGEWAGWRRWLAILAGFAGVLVITRPGVGVFGIGHVFALCSMLSNSIYVIMTRRMSATETPESLIFYSALAPMILLTPALFYIGWPSPGSPFQWFILLLLGLFGGLGHWCLIQAYRQATTTALAPYPYMQMVWMILAGWLIFGQLPDGWTLVGAAIIVASGLYIVHREHRLRVRNRAIPDAEAEAVAKKL</sequence>
<evidence type="ECO:0000313" key="4">
    <source>
        <dbReference type="Proteomes" id="UP000019849"/>
    </source>
</evidence>
<keyword evidence="1" id="KW-1133">Transmembrane helix</keyword>
<dbReference type="PANTHER" id="PTHR22911:SF103">
    <property type="entry name" value="BLR2811 PROTEIN"/>
    <property type="match status" value="1"/>
</dbReference>
<dbReference type="EMBL" id="JENY01000030">
    <property type="protein sequence ID" value="EXL02544.1"/>
    <property type="molecule type" value="Genomic_DNA"/>
</dbReference>
<feature type="transmembrane region" description="Helical" evidence="1">
    <location>
        <begin position="215"/>
        <end position="235"/>
    </location>
</feature>
<dbReference type="InterPro" id="IPR037185">
    <property type="entry name" value="EmrE-like"/>
</dbReference>
<feature type="transmembrane region" description="Helical" evidence="1">
    <location>
        <begin position="12"/>
        <end position="30"/>
    </location>
</feature>
<dbReference type="GO" id="GO:0016020">
    <property type="term" value="C:membrane"/>
    <property type="evidence" value="ECO:0007669"/>
    <property type="project" value="InterPro"/>
</dbReference>
<feature type="transmembrane region" description="Helical" evidence="1">
    <location>
        <begin position="272"/>
        <end position="290"/>
    </location>
</feature>
<dbReference type="HOGENOM" id="CLU_032828_2_2_5"/>
<dbReference type="Proteomes" id="UP000019849">
    <property type="component" value="Unassembled WGS sequence"/>
</dbReference>
<feature type="transmembrane region" description="Helical" evidence="1">
    <location>
        <begin position="247"/>
        <end position="266"/>
    </location>
</feature>
<name>A0A011STN1_9HYPH</name>
<keyword evidence="1" id="KW-0472">Membrane</keyword>
<feature type="domain" description="EamA" evidence="2">
    <location>
        <begin position="16"/>
        <end position="148"/>
    </location>
</feature>
<proteinExistence type="predicted"/>
<dbReference type="InterPro" id="IPR000620">
    <property type="entry name" value="EamA_dom"/>
</dbReference>
<dbReference type="STRING" id="69279.BG36_14540"/>
<feature type="domain" description="EamA" evidence="2">
    <location>
        <begin position="157"/>
        <end position="286"/>
    </location>
</feature>
<dbReference type="PATRIC" id="fig|69279.3.peg.3964"/>